<evidence type="ECO:0000313" key="3">
    <source>
        <dbReference type="Proteomes" id="UP000319257"/>
    </source>
</evidence>
<name>A0A507AQ40_9PEZI</name>
<accession>A0A507AQ40</accession>
<sequence>MEAFLLVAAIVSACLSFVAASPIEKRELGGVLICNGANATGHCTHDVYAMDTCYNMTVEFIHNAATFAPDGENFYCFPYLYPCGGLCTSPTGCTFGSVDFNYTNKYNLSAIGWDKYIESFECHIRQPTDQISSY</sequence>
<keyword evidence="3" id="KW-1185">Reference proteome</keyword>
<dbReference type="AlphaFoldDB" id="A0A507AQ40"/>
<dbReference type="Proteomes" id="UP000319257">
    <property type="component" value="Unassembled WGS sequence"/>
</dbReference>
<protein>
    <submittedName>
        <fullName evidence="2">Uncharacterized protein</fullName>
    </submittedName>
</protein>
<gene>
    <name evidence="2" type="ORF">E0L32_007197</name>
</gene>
<reference evidence="2 3" key="1">
    <citation type="submission" date="2019-06" db="EMBL/GenBank/DDBJ databases">
        <title>Draft genome sequence of the filamentous fungus Phialemoniopsis curvata isolated from diesel fuel.</title>
        <authorList>
            <person name="Varaljay V.A."/>
            <person name="Lyon W.J."/>
            <person name="Crouch A.L."/>
            <person name="Drake C.E."/>
            <person name="Hollomon J.M."/>
            <person name="Nadeau L.J."/>
            <person name="Nunn H.S."/>
            <person name="Stevenson B.S."/>
            <person name="Bojanowski C.L."/>
            <person name="Crookes-Goodson W.J."/>
        </authorList>
    </citation>
    <scope>NUCLEOTIDE SEQUENCE [LARGE SCALE GENOMIC DNA]</scope>
    <source>
        <strain evidence="2 3">D216</strain>
    </source>
</reference>
<organism evidence="2 3">
    <name type="scientific">Thyridium curvatum</name>
    <dbReference type="NCBI Taxonomy" id="1093900"/>
    <lineage>
        <taxon>Eukaryota</taxon>
        <taxon>Fungi</taxon>
        <taxon>Dikarya</taxon>
        <taxon>Ascomycota</taxon>
        <taxon>Pezizomycotina</taxon>
        <taxon>Sordariomycetes</taxon>
        <taxon>Sordariomycetidae</taxon>
        <taxon>Thyridiales</taxon>
        <taxon>Thyridiaceae</taxon>
        <taxon>Thyridium</taxon>
    </lineage>
</organism>
<feature type="signal peptide" evidence="1">
    <location>
        <begin position="1"/>
        <end position="20"/>
    </location>
</feature>
<dbReference type="OrthoDB" id="2910287at2759"/>
<proteinExistence type="predicted"/>
<keyword evidence="1" id="KW-0732">Signal</keyword>
<dbReference type="GeneID" id="41974644"/>
<comment type="caution">
    <text evidence="2">The sequence shown here is derived from an EMBL/GenBank/DDBJ whole genome shotgun (WGS) entry which is preliminary data.</text>
</comment>
<evidence type="ECO:0000313" key="2">
    <source>
        <dbReference type="EMBL" id="TPX12082.1"/>
    </source>
</evidence>
<feature type="chain" id="PRO_5021202185" evidence="1">
    <location>
        <begin position="21"/>
        <end position="134"/>
    </location>
</feature>
<dbReference type="RefSeq" id="XP_030993793.1">
    <property type="nucleotide sequence ID" value="XM_031141915.1"/>
</dbReference>
<dbReference type="InParanoid" id="A0A507AQ40"/>
<evidence type="ECO:0000256" key="1">
    <source>
        <dbReference type="SAM" id="SignalP"/>
    </source>
</evidence>
<dbReference type="EMBL" id="SKBQ01000043">
    <property type="protein sequence ID" value="TPX12082.1"/>
    <property type="molecule type" value="Genomic_DNA"/>
</dbReference>